<dbReference type="InterPro" id="IPR011009">
    <property type="entry name" value="Kinase-like_dom_sf"/>
</dbReference>
<keyword evidence="3" id="KW-1185">Reference proteome</keyword>
<dbReference type="OrthoDB" id="5987198at2759"/>
<dbReference type="GO" id="GO:0044773">
    <property type="term" value="P:mitotic DNA damage checkpoint signaling"/>
    <property type="evidence" value="ECO:0007669"/>
    <property type="project" value="TreeGrafter"/>
</dbReference>
<organism evidence="2 3">
    <name type="scientific">Dentipellis fragilis</name>
    <dbReference type="NCBI Taxonomy" id="205917"/>
    <lineage>
        <taxon>Eukaryota</taxon>
        <taxon>Fungi</taxon>
        <taxon>Dikarya</taxon>
        <taxon>Basidiomycota</taxon>
        <taxon>Agaricomycotina</taxon>
        <taxon>Agaricomycetes</taxon>
        <taxon>Russulales</taxon>
        <taxon>Hericiaceae</taxon>
        <taxon>Dentipellis</taxon>
    </lineage>
</organism>
<dbReference type="AlphaFoldDB" id="A0A4Y9YDW8"/>
<dbReference type="STRING" id="205917.A0A4Y9YDW8"/>
<dbReference type="CDD" id="cd00180">
    <property type="entry name" value="PKc"/>
    <property type="match status" value="1"/>
</dbReference>
<dbReference type="GO" id="GO:0005634">
    <property type="term" value="C:nucleus"/>
    <property type="evidence" value="ECO:0007669"/>
    <property type="project" value="TreeGrafter"/>
</dbReference>
<proteinExistence type="predicted"/>
<name>A0A4Y9YDW8_9AGAM</name>
<protein>
    <recommendedName>
        <fullName evidence="1">Protein kinase domain-containing protein</fullName>
    </recommendedName>
</protein>
<dbReference type="PANTHER" id="PTHR44167">
    <property type="entry name" value="OVARIAN-SPECIFIC SERINE/THREONINE-PROTEIN KINASE LOK-RELATED"/>
    <property type="match status" value="1"/>
</dbReference>
<sequence>MIDSDSRLPRYVFLSPNEVEVYRTATDKGVFDLITAERWWRDRRDYLVSRGYDLRPRYHPGWVPSWKGTLRDPTFCEDCISLVDPHVIDALRIDSSARVSIKCIRKNAKEIEIAKSLTSPNLLEDPRNHCVPILDSFPDAFEQDAVLMVMPYLCPFDDPPLQTVGEMLDFMKQTLEGLSFIHSQNVAHRDCASANIMMDASPLFPEGHHPVRRYFSEDGIYPLTPLSRLNHPVRYYFIDFGISTRFAPDESHLVTGAKGRDKELPELSRDVPYDAFKADIFILGNLYKKELLEKYHDLDFLSHLVTAMTHRDPNRRPTVQFALSFFQVIFETRNSYTLRSRLRPKDENVVERVVYDTMAMARETFYHLKRIVA</sequence>
<comment type="caution">
    <text evidence="2">The sequence shown here is derived from an EMBL/GenBank/DDBJ whole genome shotgun (WGS) entry which is preliminary data.</text>
</comment>
<reference evidence="2 3" key="1">
    <citation type="submission" date="2019-02" db="EMBL/GenBank/DDBJ databases">
        <title>Genome sequencing of the rare red list fungi Dentipellis fragilis.</title>
        <authorList>
            <person name="Buettner E."/>
            <person name="Kellner H."/>
        </authorList>
    </citation>
    <scope>NUCLEOTIDE SEQUENCE [LARGE SCALE GENOMIC DNA]</scope>
    <source>
        <strain evidence="2 3">DSM 105465</strain>
    </source>
</reference>
<dbReference type="Proteomes" id="UP000298327">
    <property type="component" value="Unassembled WGS sequence"/>
</dbReference>
<dbReference type="InterPro" id="IPR000719">
    <property type="entry name" value="Prot_kinase_dom"/>
</dbReference>
<dbReference type="Gene3D" id="1.10.510.10">
    <property type="entry name" value="Transferase(Phosphotransferase) domain 1"/>
    <property type="match status" value="1"/>
</dbReference>
<dbReference type="GO" id="GO:0004674">
    <property type="term" value="F:protein serine/threonine kinase activity"/>
    <property type="evidence" value="ECO:0007669"/>
    <property type="project" value="TreeGrafter"/>
</dbReference>
<dbReference type="Pfam" id="PF00069">
    <property type="entry name" value="Pkinase"/>
    <property type="match status" value="1"/>
</dbReference>
<evidence type="ECO:0000313" key="3">
    <source>
        <dbReference type="Proteomes" id="UP000298327"/>
    </source>
</evidence>
<dbReference type="SUPFAM" id="SSF56112">
    <property type="entry name" value="Protein kinase-like (PK-like)"/>
    <property type="match status" value="1"/>
</dbReference>
<evidence type="ECO:0000259" key="1">
    <source>
        <dbReference type="PROSITE" id="PS50011"/>
    </source>
</evidence>
<dbReference type="EMBL" id="SEOQ01000607">
    <property type="protein sequence ID" value="TFY59641.1"/>
    <property type="molecule type" value="Genomic_DNA"/>
</dbReference>
<dbReference type="PROSITE" id="PS50011">
    <property type="entry name" value="PROTEIN_KINASE_DOM"/>
    <property type="match status" value="1"/>
</dbReference>
<dbReference type="SMART" id="SM00220">
    <property type="entry name" value="S_TKc"/>
    <property type="match status" value="1"/>
</dbReference>
<evidence type="ECO:0000313" key="2">
    <source>
        <dbReference type="EMBL" id="TFY59641.1"/>
    </source>
</evidence>
<dbReference type="GO" id="GO:0005524">
    <property type="term" value="F:ATP binding"/>
    <property type="evidence" value="ECO:0007669"/>
    <property type="project" value="InterPro"/>
</dbReference>
<accession>A0A4Y9YDW8</accession>
<feature type="domain" description="Protein kinase" evidence="1">
    <location>
        <begin position="52"/>
        <end position="373"/>
    </location>
</feature>
<gene>
    <name evidence="2" type="ORF">EVG20_g7711</name>
</gene>
<dbReference type="PANTHER" id="PTHR44167:SF30">
    <property type="entry name" value="PHOSPHORYLASE KINASE"/>
    <property type="match status" value="1"/>
</dbReference>